<dbReference type="AlphaFoldDB" id="A0A7I9ZXI5"/>
<accession>A0A7I9ZXI5</accession>
<evidence type="ECO:0000313" key="2">
    <source>
        <dbReference type="Proteomes" id="UP000465304"/>
    </source>
</evidence>
<keyword evidence="2" id="KW-1185">Reference proteome</keyword>
<organism evidence="1 2">
    <name type="scientific">Mycolicibacterium hippocampi</name>
    <dbReference type="NCBI Taxonomy" id="659824"/>
    <lineage>
        <taxon>Bacteria</taxon>
        <taxon>Bacillati</taxon>
        <taxon>Actinomycetota</taxon>
        <taxon>Actinomycetes</taxon>
        <taxon>Mycobacteriales</taxon>
        <taxon>Mycobacteriaceae</taxon>
        <taxon>Mycolicibacterium</taxon>
    </lineage>
</organism>
<proteinExistence type="predicted"/>
<comment type="caution">
    <text evidence="1">The sequence shown here is derived from an EMBL/GenBank/DDBJ whole genome shotgun (WGS) entry which is preliminary data.</text>
</comment>
<evidence type="ECO:0000313" key="1">
    <source>
        <dbReference type="EMBL" id="GFH05493.1"/>
    </source>
</evidence>
<protein>
    <submittedName>
        <fullName evidence="1">Uncharacterized protein</fullName>
    </submittedName>
</protein>
<reference evidence="1 2" key="1">
    <citation type="journal article" date="2019" name="Emerg. Microbes Infect.">
        <title>Comprehensive subspecies identification of 175 nontuberculous mycobacteria species based on 7547 genomic profiles.</title>
        <authorList>
            <person name="Matsumoto Y."/>
            <person name="Kinjo T."/>
            <person name="Motooka D."/>
            <person name="Nabeya D."/>
            <person name="Jung N."/>
            <person name="Uechi K."/>
            <person name="Horii T."/>
            <person name="Iida T."/>
            <person name="Fujita J."/>
            <person name="Nakamura S."/>
        </authorList>
    </citation>
    <scope>NUCLEOTIDE SEQUENCE [LARGE SCALE GENOMIC DNA]</scope>
    <source>
        <strain evidence="1 2">JCM 30996</strain>
    </source>
</reference>
<name>A0A7I9ZXI5_9MYCO</name>
<dbReference type="Proteomes" id="UP000465304">
    <property type="component" value="Unassembled WGS sequence"/>
</dbReference>
<gene>
    <name evidence="1" type="ORF">MHIP_59760</name>
</gene>
<dbReference type="EMBL" id="BLLB01000003">
    <property type="protein sequence ID" value="GFH05493.1"/>
    <property type="molecule type" value="Genomic_DNA"/>
</dbReference>
<sequence length="88" mass="8962">MGDGRRRDRVAVAACHLADDQGGRPLLTAVDTATFLRGTGHSIAAAGASAVLVMGFPVLLKATSGDLGATGGVVILAVTLTRARCWCR</sequence>